<dbReference type="Pfam" id="PF14714">
    <property type="entry name" value="KH_dom-like"/>
    <property type="match status" value="1"/>
</dbReference>
<dbReference type="InterPro" id="IPR015946">
    <property type="entry name" value="KH_dom-like_a/b"/>
</dbReference>
<feature type="non-terminal residue" evidence="2">
    <location>
        <position position="1"/>
    </location>
</feature>
<name>A0A382UQP6_9ZZZZ</name>
<dbReference type="PANTHER" id="PTHR43834:SF6">
    <property type="entry name" value="GTPASE DER"/>
    <property type="match status" value="1"/>
</dbReference>
<protein>
    <recommendedName>
        <fullName evidence="1">GTPase Der C-terminal KH-domain-like domain-containing protein</fullName>
    </recommendedName>
</protein>
<proteinExistence type="predicted"/>
<gene>
    <name evidence="2" type="ORF">METZ01_LOCUS389428</name>
</gene>
<evidence type="ECO:0000313" key="2">
    <source>
        <dbReference type="EMBL" id="SVD36574.1"/>
    </source>
</evidence>
<reference evidence="2" key="1">
    <citation type="submission" date="2018-05" db="EMBL/GenBank/DDBJ databases">
        <authorList>
            <person name="Lanie J.A."/>
            <person name="Ng W.-L."/>
            <person name="Kazmierczak K.M."/>
            <person name="Andrzejewski T.M."/>
            <person name="Davidsen T.M."/>
            <person name="Wayne K.J."/>
            <person name="Tettelin H."/>
            <person name="Glass J.I."/>
            <person name="Rusch D."/>
            <person name="Podicherti R."/>
            <person name="Tsui H.-C.T."/>
            <person name="Winkler M.E."/>
        </authorList>
    </citation>
    <scope>NUCLEOTIDE SEQUENCE</scope>
</reference>
<accession>A0A382UQP6</accession>
<feature type="domain" description="GTPase Der C-terminal KH-domain-like" evidence="1">
    <location>
        <begin position="3"/>
        <end position="67"/>
    </location>
</feature>
<dbReference type="Gene3D" id="3.30.300.20">
    <property type="match status" value="1"/>
</dbReference>
<dbReference type="AlphaFoldDB" id="A0A382UQP6"/>
<dbReference type="SUPFAM" id="SSF82653">
    <property type="entry name" value="Probable GTPase Der, C-terminal domain"/>
    <property type="match status" value="1"/>
</dbReference>
<sequence length="72" mass="8232">VGRQPPPHSRGRAVNLKYCTQISVAPPTFLVFSNLPKAIPEHYVRYIHNSFRNHWGFMGSPIRIRFKAGEGK</sequence>
<dbReference type="InterPro" id="IPR032859">
    <property type="entry name" value="KH_dom-like"/>
</dbReference>
<dbReference type="EMBL" id="UINC01146065">
    <property type="protein sequence ID" value="SVD36574.1"/>
    <property type="molecule type" value="Genomic_DNA"/>
</dbReference>
<organism evidence="2">
    <name type="scientific">marine metagenome</name>
    <dbReference type="NCBI Taxonomy" id="408172"/>
    <lineage>
        <taxon>unclassified sequences</taxon>
        <taxon>metagenomes</taxon>
        <taxon>ecological metagenomes</taxon>
    </lineage>
</organism>
<evidence type="ECO:0000259" key="1">
    <source>
        <dbReference type="Pfam" id="PF14714"/>
    </source>
</evidence>
<dbReference type="PANTHER" id="PTHR43834">
    <property type="entry name" value="GTPASE DER"/>
    <property type="match status" value="1"/>
</dbReference>